<dbReference type="Pfam" id="PF04542">
    <property type="entry name" value="Sigma70_r2"/>
    <property type="match status" value="1"/>
</dbReference>
<keyword evidence="2 6" id="KW-0805">Transcription regulation</keyword>
<evidence type="ECO:0000256" key="1">
    <source>
        <dbReference type="ARBA" id="ARBA00010641"/>
    </source>
</evidence>
<evidence type="ECO:0000256" key="4">
    <source>
        <dbReference type="ARBA" id="ARBA00023125"/>
    </source>
</evidence>
<dbReference type="CDD" id="cd06171">
    <property type="entry name" value="Sigma70_r4"/>
    <property type="match status" value="1"/>
</dbReference>
<dbReference type="InterPro" id="IPR039425">
    <property type="entry name" value="RNA_pol_sigma-70-like"/>
</dbReference>
<dbReference type="PANTHER" id="PTHR43133:SF8">
    <property type="entry name" value="RNA POLYMERASE SIGMA FACTOR HI_1459-RELATED"/>
    <property type="match status" value="1"/>
</dbReference>
<dbReference type="GO" id="GO:0006352">
    <property type="term" value="P:DNA-templated transcription initiation"/>
    <property type="evidence" value="ECO:0007669"/>
    <property type="project" value="InterPro"/>
</dbReference>
<dbReference type="Gene3D" id="1.10.1740.10">
    <property type="match status" value="1"/>
</dbReference>
<dbReference type="GO" id="GO:0003677">
    <property type="term" value="F:DNA binding"/>
    <property type="evidence" value="ECO:0007669"/>
    <property type="project" value="UniProtKB-KW"/>
</dbReference>
<evidence type="ECO:0000313" key="9">
    <source>
        <dbReference type="EMBL" id="CAA6824603.1"/>
    </source>
</evidence>
<evidence type="ECO:0000256" key="3">
    <source>
        <dbReference type="ARBA" id="ARBA00023082"/>
    </source>
</evidence>
<proteinExistence type="inferred from homology"/>
<accession>A0A6S6U745</accession>
<evidence type="ECO:0000259" key="7">
    <source>
        <dbReference type="Pfam" id="PF04542"/>
    </source>
</evidence>
<dbReference type="AlphaFoldDB" id="A0A6S6U745"/>
<dbReference type="Gene3D" id="1.10.10.10">
    <property type="entry name" value="Winged helix-like DNA-binding domain superfamily/Winged helix DNA-binding domain"/>
    <property type="match status" value="1"/>
</dbReference>
<dbReference type="SUPFAM" id="SSF88659">
    <property type="entry name" value="Sigma3 and sigma4 domains of RNA polymerase sigma factors"/>
    <property type="match status" value="1"/>
</dbReference>
<reference evidence="9" key="1">
    <citation type="submission" date="2020-01" db="EMBL/GenBank/DDBJ databases">
        <authorList>
            <person name="Meier V. D."/>
            <person name="Meier V D."/>
        </authorList>
    </citation>
    <scope>NUCLEOTIDE SEQUENCE</scope>
    <source>
        <strain evidence="9">HLG_WM_MAG_07</strain>
    </source>
</reference>
<dbReference type="InterPro" id="IPR007627">
    <property type="entry name" value="RNA_pol_sigma70_r2"/>
</dbReference>
<dbReference type="InterPro" id="IPR013324">
    <property type="entry name" value="RNA_pol_sigma_r3/r4-like"/>
</dbReference>
<evidence type="ECO:0000256" key="5">
    <source>
        <dbReference type="ARBA" id="ARBA00023163"/>
    </source>
</evidence>
<dbReference type="Pfam" id="PF08281">
    <property type="entry name" value="Sigma70_r4_2"/>
    <property type="match status" value="1"/>
</dbReference>
<keyword evidence="3 6" id="KW-0731">Sigma factor</keyword>
<keyword evidence="5 6" id="KW-0804">Transcription</keyword>
<sequence length="219" mass="24655">MHNDRHLHYAVLRLLNNNVTISVLACISRQIHIGNDVNTPAIIQQIENGDSSAFELLVTYFQQPLFGYLGRMGLSQTLAEDIAQETFLRAWQKLASFDAERATFSTWLFTIAHRLALNELSRKGNQVEINAEPAFDAAEDSKASPDDQVDLQLNQASLRNAMLQLPVNDRNVLALAYTKGLDMRCLAEIEGVSVSAVKVRVYRAKQRLLTILEKHHAER</sequence>
<organism evidence="9">
    <name type="scientific">uncultured Thiotrichaceae bacterium</name>
    <dbReference type="NCBI Taxonomy" id="298394"/>
    <lineage>
        <taxon>Bacteria</taxon>
        <taxon>Pseudomonadati</taxon>
        <taxon>Pseudomonadota</taxon>
        <taxon>Gammaproteobacteria</taxon>
        <taxon>Thiotrichales</taxon>
        <taxon>Thiotrichaceae</taxon>
        <taxon>environmental samples</taxon>
    </lineage>
</organism>
<gene>
    <name evidence="9" type="ORF">HELGO_WM22628</name>
</gene>
<dbReference type="NCBIfam" id="TIGR02937">
    <property type="entry name" value="sigma70-ECF"/>
    <property type="match status" value="1"/>
</dbReference>
<dbReference type="PROSITE" id="PS01063">
    <property type="entry name" value="SIGMA70_ECF"/>
    <property type="match status" value="1"/>
</dbReference>
<dbReference type="PANTHER" id="PTHR43133">
    <property type="entry name" value="RNA POLYMERASE ECF-TYPE SIGMA FACTO"/>
    <property type="match status" value="1"/>
</dbReference>
<dbReference type="InterPro" id="IPR013249">
    <property type="entry name" value="RNA_pol_sigma70_r4_t2"/>
</dbReference>
<dbReference type="PROSITE" id="PS51257">
    <property type="entry name" value="PROKAR_LIPOPROTEIN"/>
    <property type="match status" value="1"/>
</dbReference>
<evidence type="ECO:0000256" key="6">
    <source>
        <dbReference type="RuleBase" id="RU000716"/>
    </source>
</evidence>
<dbReference type="GO" id="GO:0016987">
    <property type="term" value="F:sigma factor activity"/>
    <property type="evidence" value="ECO:0007669"/>
    <property type="project" value="UniProtKB-KW"/>
</dbReference>
<dbReference type="InterPro" id="IPR014284">
    <property type="entry name" value="RNA_pol_sigma-70_dom"/>
</dbReference>
<evidence type="ECO:0000256" key="2">
    <source>
        <dbReference type="ARBA" id="ARBA00023015"/>
    </source>
</evidence>
<feature type="domain" description="RNA polymerase sigma factor 70 region 4 type 2" evidence="8">
    <location>
        <begin position="157"/>
        <end position="208"/>
    </location>
</feature>
<keyword evidence="4 6" id="KW-0238">DNA-binding</keyword>
<dbReference type="InterPro" id="IPR000838">
    <property type="entry name" value="RNA_pol_sigma70_ECF_CS"/>
</dbReference>
<dbReference type="InterPro" id="IPR013325">
    <property type="entry name" value="RNA_pol_sigma_r2"/>
</dbReference>
<name>A0A6S6U745_9GAMM</name>
<dbReference type="EMBL" id="CACVAY010000120">
    <property type="protein sequence ID" value="CAA6824603.1"/>
    <property type="molecule type" value="Genomic_DNA"/>
</dbReference>
<dbReference type="SUPFAM" id="SSF88946">
    <property type="entry name" value="Sigma2 domain of RNA polymerase sigma factors"/>
    <property type="match status" value="1"/>
</dbReference>
<feature type="domain" description="RNA polymerase sigma-70 region 2" evidence="7">
    <location>
        <begin position="57"/>
        <end position="124"/>
    </location>
</feature>
<evidence type="ECO:0000259" key="8">
    <source>
        <dbReference type="Pfam" id="PF08281"/>
    </source>
</evidence>
<dbReference type="InterPro" id="IPR036388">
    <property type="entry name" value="WH-like_DNA-bd_sf"/>
</dbReference>
<comment type="similarity">
    <text evidence="1 6">Belongs to the sigma-70 factor family. ECF subfamily.</text>
</comment>
<protein>
    <recommendedName>
        <fullName evidence="6">RNA polymerase sigma factor</fullName>
    </recommendedName>
</protein>